<accession>E6UCB7</accession>
<dbReference type="KEGG" id="ral:Rumal_0147"/>
<dbReference type="EMBL" id="CP002403">
    <property type="protein sequence ID" value="ADU20709.1"/>
    <property type="molecule type" value="Genomic_DNA"/>
</dbReference>
<dbReference type="RefSeq" id="WP_013496903.1">
    <property type="nucleotide sequence ID" value="NC_014833.1"/>
</dbReference>
<dbReference type="AlphaFoldDB" id="E6UCB7"/>
<dbReference type="HOGENOM" id="CLU_1739185_0_0_9"/>
<protein>
    <submittedName>
        <fullName evidence="1">Uncharacterized protein</fullName>
    </submittedName>
</protein>
<organism evidence="1 2">
    <name type="scientific">Ruminococcus albus (strain ATCC 27210 / DSM 20455 / JCM 14654 / NCDO 2250 / 7)</name>
    <dbReference type="NCBI Taxonomy" id="697329"/>
    <lineage>
        <taxon>Bacteria</taxon>
        <taxon>Bacillati</taxon>
        <taxon>Bacillota</taxon>
        <taxon>Clostridia</taxon>
        <taxon>Eubacteriales</taxon>
        <taxon>Oscillospiraceae</taxon>
        <taxon>Ruminococcus</taxon>
    </lineage>
</organism>
<dbReference type="OrthoDB" id="9899524at2"/>
<gene>
    <name evidence="1" type="ordered locus">Rumal_0147</name>
</gene>
<proteinExistence type="predicted"/>
<dbReference type="STRING" id="697329.Rumal_0147"/>
<sequence>MDNNELAEIIGEAFLWDIVSEYVEKDFENIKEELRHLIYTEKTTVEKIARAEVHESDEFIVTDFEEQNGHLTLNFEMPAIINAIGENNEYLFRVTTYCTGTVRIPDAESYDWDSLDFDNMNRLDILTHSDLAEILTLHYKDTEADDLTVI</sequence>
<dbReference type="Proteomes" id="UP000006919">
    <property type="component" value="Chromosome"/>
</dbReference>
<evidence type="ECO:0000313" key="2">
    <source>
        <dbReference type="Proteomes" id="UP000006919"/>
    </source>
</evidence>
<evidence type="ECO:0000313" key="1">
    <source>
        <dbReference type="EMBL" id="ADU20709.1"/>
    </source>
</evidence>
<name>E6UCB7_RUMA7</name>
<reference evidence="1 2" key="1">
    <citation type="journal article" date="2011" name="J. Bacteriol.">
        <title>Complete genome of the cellulolytic ruminal bacterium Ruminococcus albus 7.</title>
        <authorList>
            <person name="Suen G."/>
            <person name="Stevenson D.M."/>
            <person name="Bruce D.C."/>
            <person name="Chertkov O."/>
            <person name="Copeland A."/>
            <person name="Cheng J.F."/>
            <person name="Detter C."/>
            <person name="Detter J.C."/>
            <person name="Goodwin L.A."/>
            <person name="Han C.S."/>
            <person name="Hauser L.J."/>
            <person name="Ivanova N.N."/>
            <person name="Kyrpides N.C."/>
            <person name="Land M.L."/>
            <person name="Lapidus A."/>
            <person name="Lucas S."/>
            <person name="Ovchinnikova G."/>
            <person name="Pitluck S."/>
            <person name="Tapia R."/>
            <person name="Woyke T."/>
            <person name="Boyum J."/>
            <person name="Mead D."/>
            <person name="Weimer P.J."/>
        </authorList>
    </citation>
    <scope>NUCLEOTIDE SEQUENCE [LARGE SCALE GENOMIC DNA]</scope>
    <source>
        <strain evidence="2">ATCC 27210 / DSM 20455 / JCM 14654 / NCDO 2250 / 7</strain>
    </source>
</reference>